<feature type="binding site" evidence="5">
    <location>
        <begin position="57"/>
        <end position="59"/>
    </location>
    <ligand>
        <name>AMP</name>
        <dbReference type="ChEBI" id="CHEBI:456215"/>
    </ligand>
</feature>
<reference evidence="8 9" key="1">
    <citation type="submission" date="2016-10" db="EMBL/GenBank/DDBJ databases">
        <authorList>
            <person name="de Groot N.N."/>
        </authorList>
    </citation>
    <scope>NUCLEOTIDE SEQUENCE [LARGE SCALE GENOMIC DNA]</scope>
    <source>
        <strain evidence="8 9">DSM 16077</strain>
    </source>
</reference>
<keyword evidence="3 5" id="KW-0547">Nucleotide-binding</keyword>
<comment type="pathway">
    <text evidence="5">Purine metabolism; AMP biosynthesis via salvage pathway; AMP from ADP: step 1/1.</text>
</comment>
<dbReference type="SUPFAM" id="SSF52540">
    <property type="entry name" value="P-loop containing nucleoside triphosphate hydrolases"/>
    <property type="match status" value="1"/>
</dbReference>
<keyword evidence="2 5" id="KW-0545">Nucleotide biosynthesis</keyword>
<protein>
    <recommendedName>
        <fullName evidence="5 7">Adenylate kinase</fullName>
        <shortName evidence="5">AK</shortName>
        <ecNumber evidence="5 7">2.7.4.3</ecNumber>
    </recommendedName>
    <alternativeName>
        <fullName evidence="5">ATP-AMP transphosphorylase</fullName>
    </alternativeName>
    <alternativeName>
        <fullName evidence="5">ATP:AMP phosphotransferase</fullName>
    </alternativeName>
    <alternativeName>
        <fullName evidence="5">Adenylate monophosphate kinase</fullName>
    </alternativeName>
</protein>
<feature type="binding site" evidence="5">
    <location>
        <position position="31"/>
    </location>
    <ligand>
        <name>AMP</name>
        <dbReference type="ChEBI" id="CHEBI:456215"/>
    </ligand>
</feature>
<comment type="subunit">
    <text evidence="5 7">Monomer.</text>
</comment>
<feature type="binding site" evidence="5">
    <location>
        <position position="36"/>
    </location>
    <ligand>
        <name>AMP</name>
        <dbReference type="ChEBI" id="CHEBI:456215"/>
    </ligand>
</feature>
<accession>A0A1G9TAU4</accession>
<feature type="binding site" evidence="5">
    <location>
        <position position="127"/>
    </location>
    <ligand>
        <name>ATP</name>
        <dbReference type="ChEBI" id="CHEBI:30616"/>
    </ligand>
</feature>
<dbReference type="Proteomes" id="UP000199759">
    <property type="component" value="Unassembled WGS sequence"/>
</dbReference>
<feature type="binding site" evidence="5">
    <location>
        <position position="133"/>
    </location>
    <ligand>
        <name>AMP</name>
        <dbReference type="ChEBI" id="CHEBI:456215"/>
    </ligand>
</feature>
<dbReference type="GO" id="GO:0005737">
    <property type="term" value="C:cytoplasm"/>
    <property type="evidence" value="ECO:0007669"/>
    <property type="project" value="UniProtKB-SubCell"/>
</dbReference>
<keyword evidence="4 5" id="KW-0418">Kinase</keyword>
<feature type="binding site" evidence="5">
    <location>
        <begin position="10"/>
        <end position="15"/>
    </location>
    <ligand>
        <name>ATP</name>
        <dbReference type="ChEBI" id="CHEBI:30616"/>
    </ligand>
</feature>
<comment type="similarity">
    <text evidence="5 6">Belongs to the adenylate kinase family.</text>
</comment>
<feature type="binding site" evidence="5">
    <location>
        <position position="92"/>
    </location>
    <ligand>
        <name>AMP</name>
        <dbReference type="ChEBI" id="CHEBI:456215"/>
    </ligand>
</feature>
<dbReference type="Pfam" id="PF00406">
    <property type="entry name" value="ADK"/>
    <property type="match status" value="1"/>
</dbReference>
<dbReference type="OrthoDB" id="9805030at2"/>
<dbReference type="PROSITE" id="PS00113">
    <property type="entry name" value="ADENYLATE_KINASE"/>
    <property type="match status" value="1"/>
</dbReference>
<evidence type="ECO:0000256" key="5">
    <source>
        <dbReference type="HAMAP-Rule" id="MF_00235"/>
    </source>
</evidence>
<dbReference type="InterPro" id="IPR000850">
    <property type="entry name" value="Adenylat/UMP-CMP_kin"/>
</dbReference>
<dbReference type="NCBIfam" id="NF011104">
    <property type="entry name" value="PRK14531.1"/>
    <property type="match status" value="1"/>
</dbReference>
<keyword evidence="1 5" id="KW-0808">Transferase</keyword>
<evidence type="ECO:0000256" key="7">
    <source>
        <dbReference type="RuleBase" id="RU003331"/>
    </source>
</evidence>
<dbReference type="CDD" id="cd01428">
    <property type="entry name" value="ADK"/>
    <property type="match status" value="1"/>
</dbReference>
<dbReference type="NCBIfam" id="NF011105">
    <property type="entry name" value="PRK14532.1"/>
    <property type="match status" value="1"/>
</dbReference>
<evidence type="ECO:0000313" key="8">
    <source>
        <dbReference type="EMBL" id="SDM44879.1"/>
    </source>
</evidence>
<comment type="subcellular location">
    <subcellularLocation>
        <location evidence="5 7">Cytoplasm</location>
    </subcellularLocation>
</comment>
<dbReference type="InterPro" id="IPR027417">
    <property type="entry name" value="P-loop_NTPase"/>
</dbReference>
<keyword evidence="5" id="KW-0963">Cytoplasm</keyword>
<comment type="function">
    <text evidence="5">Catalyzes the reversible transfer of the terminal phosphate group between ATP and AMP. Plays an important role in cellular energy homeostasis and in adenine nucleotide metabolism.</text>
</comment>
<comment type="catalytic activity">
    <reaction evidence="5 7">
        <text>AMP + ATP = 2 ADP</text>
        <dbReference type="Rhea" id="RHEA:12973"/>
        <dbReference type="ChEBI" id="CHEBI:30616"/>
        <dbReference type="ChEBI" id="CHEBI:456215"/>
        <dbReference type="ChEBI" id="CHEBI:456216"/>
        <dbReference type="EC" id="2.7.4.3"/>
    </reaction>
</comment>
<keyword evidence="5 7" id="KW-0067">ATP-binding</keyword>
<dbReference type="HAMAP" id="MF_00235">
    <property type="entry name" value="Adenylate_kinase_Adk"/>
    <property type="match status" value="1"/>
</dbReference>
<keyword evidence="9" id="KW-1185">Reference proteome</keyword>
<dbReference type="RefSeq" id="WP_091770263.1">
    <property type="nucleotide sequence ID" value="NZ_FNHG01000011.1"/>
</dbReference>
<evidence type="ECO:0000256" key="4">
    <source>
        <dbReference type="ARBA" id="ARBA00022777"/>
    </source>
</evidence>
<feature type="binding site" evidence="5">
    <location>
        <begin position="85"/>
        <end position="88"/>
    </location>
    <ligand>
        <name>AMP</name>
        <dbReference type="ChEBI" id="CHEBI:456215"/>
    </ligand>
</feature>
<feature type="binding site" evidence="5">
    <location>
        <position position="172"/>
    </location>
    <ligand>
        <name>ATP</name>
        <dbReference type="ChEBI" id="CHEBI:30616"/>
    </ligand>
</feature>
<comment type="domain">
    <text evidence="5">Consists of three domains, a large central CORE domain and two small peripheral domains, NMPbind and LID, which undergo movements during catalysis. The LID domain closes over the site of phosphoryl transfer upon ATP binding. Assembling and dissambling the active center during each catalytic cycle provides an effective means to prevent ATP hydrolysis.</text>
</comment>
<proteinExistence type="inferred from homology"/>
<dbReference type="Gene3D" id="3.40.50.300">
    <property type="entry name" value="P-loop containing nucleotide triphosphate hydrolases"/>
    <property type="match status" value="1"/>
</dbReference>
<dbReference type="PRINTS" id="PR00094">
    <property type="entry name" value="ADENYLTKNASE"/>
</dbReference>
<dbReference type="NCBIfam" id="NF011100">
    <property type="entry name" value="PRK14527.1"/>
    <property type="match status" value="1"/>
</dbReference>
<dbReference type="EMBL" id="FNHG01000011">
    <property type="protein sequence ID" value="SDM44879.1"/>
    <property type="molecule type" value="Genomic_DNA"/>
</dbReference>
<evidence type="ECO:0000313" key="9">
    <source>
        <dbReference type="Proteomes" id="UP000199759"/>
    </source>
</evidence>
<organism evidence="8 9">
    <name type="scientific">Maricaulis salignorans</name>
    <dbReference type="NCBI Taxonomy" id="144026"/>
    <lineage>
        <taxon>Bacteria</taxon>
        <taxon>Pseudomonadati</taxon>
        <taxon>Pseudomonadota</taxon>
        <taxon>Alphaproteobacteria</taxon>
        <taxon>Maricaulales</taxon>
        <taxon>Maricaulaceae</taxon>
        <taxon>Maricaulis</taxon>
    </lineage>
</organism>
<feature type="region of interest" description="NMP" evidence="5">
    <location>
        <begin position="30"/>
        <end position="59"/>
    </location>
</feature>
<evidence type="ECO:0000256" key="2">
    <source>
        <dbReference type="ARBA" id="ARBA00022727"/>
    </source>
</evidence>
<evidence type="ECO:0000256" key="1">
    <source>
        <dbReference type="ARBA" id="ARBA00022679"/>
    </source>
</evidence>
<dbReference type="GO" id="GO:0044209">
    <property type="term" value="P:AMP salvage"/>
    <property type="evidence" value="ECO:0007669"/>
    <property type="project" value="UniProtKB-UniRule"/>
</dbReference>
<sequence length="188" mass="19975">MNVILFGPPGCGKGTQSKRLVAERGWVQLSTGDMLRAAKAAGSELGKRVAAIMDAGDLVSDAIVIELIEERLPEAEAAGGAIFDGFPRTVAQAEALDAALARRGSKVECVIRLMVDDKELVARMEKRAAEEGRADDNIEAFKVRLKNYQDQTAQLIPFYAAQGKMREVPGMGSVDDVAAGISAALSVN</sequence>
<name>A0A1G9TAU4_9PROT</name>
<dbReference type="AlphaFoldDB" id="A0A1G9TAU4"/>
<dbReference type="GO" id="GO:0004017">
    <property type="term" value="F:AMP kinase activity"/>
    <property type="evidence" value="ECO:0007669"/>
    <property type="project" value="UniProtKB-UniRule"/>
</dbReference>
<evidence type="ECO:0000256" key="3">
    <source>
        <dbReference type="ARBA" id="ARBA00022741"/>
    </source>
</evidence>
<dbReference type="InterPro" id="IPR033690">
    <property type="entry name" value="Adenylat_kinase_CS"/>
</dbReference>
<dbReference type="UniPathway" id="UPA00588">
    <property type="reaction ID" value="UER00649"/>
</dbReference>
<evidence type="ECO:0000256" key="6">
    <source>
        <dbReference type="RuleBase" id="RU003330"/>
    </source>
</evidence>
<gene>
    <name evidence="5" type="primary">adk</name>
    <name evidence="8" type="ORF">SAMN04488568_11199</name>
</gene>
<dbReference type="GO" id="GO:0005524">
    <property type="term" value="F:ATP binding"/>
    <property type="evidence" value="ECO:0007669"/>
    <property type="project" value="UniProtKB-UniRule"/>
</dbReference>
<dbReference type="EC" id="2.7.4.3" evidence="5 7"/>
<dbReference type="NCBIfam" id="NF001381">
    <property type="entry name" value="PRK00279.1-3"/>
    <property type="match status" value="1"/>
</dbReference>
<feature type="binding site" evidence="5">
    <location>
        <position position="144"/>
    </location>
    <ligand>
        <name>AMP</name>
        <dbReference type="ChEBI" id="CHEBI:456215"/>
    </ligand>
</feature>
<comment type="caution">
    <text evidence="5">Lacks conserved residue(s) required for the propagation of feature annotation.</text>
</comment>
<dbReference type="PANTHER" id="PTHR23359">
    <property type="entry name" value="NUCLEOTIDE KINASE"/>
    <property type="match status" value="1"/>
</dbReference>
<dbReference type="STRING" id="144026.SAMN04488568_11199"/>